<dbReference type="SUPFAM" id="SSF140683">
    <property type="entry name" value="SP0561-like"/>
    <property type="match status" value="1"/>
</dbReference>
<gene>
    <name evidence="6" type="primary">ric</name>
    <name evidence="6" type="ORF">C4520_02770</name>
</gene>
<comment type="caution">
    <text evidence="6">The sequence shown here is derived from an EMBL/GenBank/DDBJ whole genome shotgun (WGS) entry which is preliminary data.</text>
</comment>
<dbReference type="EMBL" id="QZKU01000026">
    <property type="protein sequence ID" value="RJP25058.1"/>
    <property type="molecule type" value="Genomic_DNA"/>
</dbReference>
<dbReference type="Gene3D" id="1.20.120.520">
    <property type="entry name" value="nmb1532 protein domain like"/>
    <property type="match status" value="1"/>
</dbReference>
<evidence type="ECO:0000256" key="3">
    <source>
        <dbReference type="ARBA" id="ARBA00022723"/>
    </source>
</evidence>
<feature type="domain" description="Hemerythrin-like" evidence="5">
    <location>
        <begin position="90"/>
        <end position="238"/>
    </location>
</feature>
<organism evidence="6 7">
    <name type="scientific">Abyssobacteria bacterium (strain SURF_5)</name>
    <dbReference type="NCBI Taxonomy" id="2093360"/>
    <lineage>
        <taxon>Bacteria</taxon>
        <taxon>Pseudomonadati</taxon>
        <taxon>Candidatus Hydrogenedentota</taxon>
        <taxon>Candidatus Abyssobacteria</taxon>
    </lineage>
</organism>
<dbReference type="GO" id="GO:0005737">
    <property type="term" value="C:cytoplasm"/>
    <property type="evidence" value="ECO:0007669"/>
    <property type="project" value="UniProtKB-SubCell"/>
</dbReference>
<keyword evidence="2" id="KW-0963">Cytoplasm</keyword>
<dbReference type="InterPro" id="IPR012312">
    <property type="entry name" value="Hemerythrin-like"/>
</dbReference>
<dbReference type="Gene3D" id="1.10.3910.10">
    <property type="entry name" value="SP0561-like"/>
    <property type="match status" value="1"/>
</dbReference>
<evidence type="ECO:0000259" key="5">
    <source>
        <dbReference type="Pfam" id="PF01814"/>
    </source>
</evidence>
<dbReference type="Pfam" id="PF04405">
    <property type="entry name" value="ScdA_N"/>
    <property type="match status" value="1"/>
</dbReference>
<proteinExistence type="predicted"/>
<dbReference type="Pfam" id="PF01814">
    <property type="entry name" value="Hemerythrin"/>
    <property type="match status" value="1"/>
</dbReference>
<accession>A0A3A4NX12</accession>
<dbReference type="PANTHER" id="PTHR36438:SF1">
    <property type="entry name" value="IRON-SULFUR CLUSTER REPAIR PROTEIN YTFE"/>
    <property type="match status" value="1"/>
</dbReference>
<evidence type="ECO:0000313" key="7">
    <source>
        <dbReference type="Proteomes" id="UP000265882"/>
    </source>
</evidence>
<evidence type="ECO:0000256" key="4">
    <source>
        <dbReference type="ARBA" id="ARBA00023004"/>
    </source>
</evidence>
<dbReference type="GO" id="GO:0046872">
    <property type="term" value="F:metal ion binding"/>
    <property type="evidence" value="ECO:0007669"/>
    <property type="project" value="UniProtKB-KW"/>
</dbReference>
<name>A0A3A4NX12_ABYX5</name>
<keyword evidence="4" id="KW-0408">Iron</keyword>
<evidence type="ECO:0000256" key="1">
    <source>
        <dbReference type="ARBA" id="ARBA00004496"/>
    </source>
</evidence>
<evidence type="ECO:0000256" key="2">
    <source>
        <dbReference type="ARBA" id="ARBA00022490"/>
    </source>
</evidence>
<reference evidence="6 7" key="1">
    <citation type="journal article" date="2017" name="ISME J.">
        <title>Energy and carbon metabolisms in a deep terrestrial subsurface fluid microbial community.</title>
        <authorList>
            <person name="Momper L."/>
            <person name="Jungbluth S.P."/>
            <person name="Lee M.D."/>
            <person name="Amend J.P."/>
        </authorList>
    </citation>
    <scope>NUCLEOTIDE SEQUENCE [LARGE SCALE GENOMIC DNA]</scope>
    <source>
        <strain evidence="6">SURF_5</strain>
    </source>
</reference>
<dbReference type="NCBIfam" id="TIGR03652">
    <property type="entry name" value="FeS_repair_RIC"/>
    <property type="match status" value="1"/>
</dbReference>
<keyword evidence="3" id="KW-0479">Metal-binding</keyword>
<dbReference type="AlphaFoldDB" id="A0A3A4NX12"/>
<sequence length="248" mass="28414">MEGIITRKTTVRDVVVNYPQTRAVFEKYRIDYCCGGAESLEEALRGKNVTFEKLSAELDAALKTPENGDRKARDWSTAAPTELADYIEQRHHGFMKAQLPRVRNLLAAVQRAHAERHGRMLNELRDIYDSLQWEIEQHLMKEEQILFPYIRRIEAFVHNGGQEPVVHCGSIQNPIRQMEHEHENAGGALEKMRELTKEYSLPEDACATFRAVYEGLQAIEADLHEHIHLENNILFPKAIELECVGKAA</sequence>
<dbReference type="PANTHER" id="PTHR36438">
    <property type="entry name" value="IRON-SULFUR CLUSTER REPAIR PROTEIN YTFE"/>
    <property type="match status" value="1"/>
</dbReference>
<dbReference type="Proteomes" id="UP000265882">
    <property type="component" value="Unassembled WGS sequence"/>
</dbReference>
<evidence type="ECO:0000313" key="6">
    <source>
        <dbReference type="EMBL" id="RJP25058.1"/>
    </source>
</evidence>
<comment type="subcellular location">
    <subcellularLocation>
        <location evidence="1">Cytoplasm</location>
    </subcellularLocation>
</comment>
<dbReference type="InterPro" id="IPR019903">
    <property type="entry name" value="RIC_family"/>
</dbReference>
<dbReference type="InterPro" id="IPR038062">
    <property type="entry name" value="ScdA-like_N_sf"/>
</dbReference>
<protein>
    <submittedName>
        <fullName evidence="6">Iron-sulfur cluster repair di-iron protein</fullName>
    </submittedName>
</protein>